<protein>
    <submittedName>
        <fullName evidence="2">Uncharacterized protein</fullName>
    </submittedName>
</protein>
<comment type="caution">
    <text evidence="2">The sequence shown here is derived from an EMBL/GenBank/DDBJ whole genome shotgun (WGS) entry which is preliminary data.</text>
</comment>
<organism evidence="2 3">
    <name type="scientific">Babesia ovis</name>
    <dbReference type="NCBI Taxonomy" id="5869"/>
    <lineage>
        <taxon>Eukaryota</taxon>
        <taxon>Sar</taxon>
        <taxon>Alveolata</taxon>
        <taxon>Apicomplexa</taxon>
        <taxon>Aconoidasida</taxon>
        <taxon>Piroplasmida</taxon>
        <taxon>Babesiidae</taxon>
        <taxon>Babesia</taxon>
    </lineage>
</organism>
<reference evidence="2" key="1">
    <citation type="submission" date="2019-12" db="EMBL/GenBank/DDBJ databases">
        <title>Genome sequence of Babesia ovis.</title>
        <authorList>
            <person name="Yamagishi J."/>
            <person name="Sevinc F."/>
            <person name="Xuan X."/>
        </authorList>
    </citation>
    <scope>NUCLEOTIDE SEQUENCE</scope>
    <source>
        <strain evidence="2">Selcuk</strain>
    </source>
</reference>
<feature type="compositionally biased region" description="Polar residues" evidence="1">
    <location>
        <begin position="641"/>
        <end position="690"/>
    </location>
</feature>
<evidence type="ECO:0000256" key="1">
    <source>
        <dbReference type="SAM" id="MobiDB-lite"/>
    </source>
</evidence>
<keyword evidence="3" id="KW-1185">Reference proteome</keyword>
<feature type="compositionally biased region" description="Low complexity" evidence="1">
    <location>
        <begin position="202"/>
        <end position="226"/>
    </location>
</feature>
<evidence type="ECO:0000313" key="3">
    <source>
        <dbReference type="Proteomes" id="UP001057455"/>
    </source>
</evidence>
<dbReference type="EMBL" id="BLIY01000020">
    <property type="protein sequence ID" value="GFE55340.1"/>
    <property type="molecule type" value="Genomic_DNA"/>
</dbReference>
<feature type="compositionally biased region" description="Polar residues" evidence="1">
    <location>
        <begin position="163"/>
        <end position="179"/>
    </location>
</feature>
<feature type="compositionally biased region" description="Basic and acidic residues" evidence="1">
    <location>
        <begin position="146"/>
        <end position="161"/>
    </location>
</feature>
<feature type="compositionally biased region" description="Polar residues" evidence="1">
    <location>
        <begin position="544"/>
        <end position="558"/>
    </location>
</feature>
<feature type="region of interest" description="Disordered" evidence="1">
    <location>
        <begin position="722"/>
        <end position="744"/>
    </location>
</feature>
<feature type="compositionally biased region" description="Polar residues" evidence="1">
    <location>
        <begin position="117"/>
        <end position="129"/>
    </location>
</feature>
<dbReference type="Proteomes" id="UP001057455">
    <property type="component" value="Unassembled WGS sequence"/>
</dbReference>
<feature type="region of interest" description="Disordered" evidence="1">
    <location>
        <begin position="516"/>
        <end position="558"/>
    </location>
</feature>
<feature type="compositionally biased region" description="Low complexity" evidence="1">
    <location>
        <begin position="24"/>
        <end position="33"/>
    </location>
</feature>
<name>A0A9W5TD52_BABOV</name>
<proteinExistence type="predicted"/>
<feature type="region of interest" description="Disordered" evidence="1">
    <location>
        <begin position="632"/>
        <end position="690"/>
    </location>
</feature>
<gene>
    <name evidence="2" type="ORF">BaOVIS_027440</name>
</gene>
<feature type="region of interest" description="Disordered" evidence="1">
    <location>
        <begin position="1117"/>
        <end position="1137"/>
    </location>
</feature>
<sequence length="1392" mass="153521">MKTEGGTDDLESLGSFEPEHSSSGRRSSVESVGNRINDAVEVELHAGTNVPQANSLHEGIGDYMTADPAADVVSTPGTPRQVNLANLSDECIANTNGSPQSDASGIRHCLVQHSSAVSDGPTTAAPQSHNSRDSVAGDLTSPLRSMDPEQRLSSVEEHVSHTDFPQQHVPHNNSHQQSGLYHEDMAPTESSAESSDIEMDLTTDTSSDNDSLDISLSMTSGDSSSTISTMSAVASIHSESTYYSEHEPPSPNGDVVDSVEDSSDSNEQSGSTDTVNNSGSAEMDHEQLRHNGSLSTEGLQDGMDNRLFGDNIPRRVSHGESELSIDDTSTRHSTDVPSRGSTDRGTPTHEHHTPEGNIMIGRSDSSHSVGVNSDYEHSALLSRQSAVHRTTSVQSDTVIPVHADENLQYVRESIGEADYHYSGPEESVANRLGDRRLSEIYDVDTAQGLSQYSKDVGALMYDHAGLVNENHDIEDEDEGCIFLIPDNFNPYAPTSDLHSLSPGKLSGKRPVYNAQEQKSDLNDQQDNDQDTLNFTFSHRDASPIDQNDTPNVDNTNPSENVSICHFGSPKRQHNGALGEQQCEVQTPGKLKTTYMHSPDGPRTYPLYEHNQEPVGMTFSERVQRFVANELNSRSSDDLSRGNVSYPQTQDGFNKCVSDSLQSKESCTDDSVQSFGSNITPRNDEQSQGVAGSTAFIDGDNLYGQVRMGSVTPRIGSAMSHDAELVSHPPPNSLSPSHSSDNHRRTSKAIHLSIVDSISSIDSSHSKNTCTSREGYSTGNEFRYSANFYSNIFREKTQRRDEKQNFGLLNQGARSDFKRAKYGDKHDSNLTHVHGYSHTKARIVVMGVENLVQDAYKSVKIMLGAKLSGTGYLNQHNIDTAYARRLMPHEKLKEDAKALLMDFVAKLKVVNSLKAQISRCLSEGTKHSPMLEISRETYCLLVKQCGHLTESIKQRETFIELQRKIAEMKMERLHRLHQEISALEQRNCKLDAERTRKEQLDRAVSTLNNIYTATGIKVVPIDTGVPQVRWCFAVAFNADCSTQRFVKNFRKSWTDDIIRIAENHVDKIIRRDFRYHRVKVEQRFNPEVDMLVYLRCDGDNIGNGDFFPSCTRSIVRLDDDSSPDVNGPKRTPTGRGHIPSFMLNEIQSNSPSSAGTPLASRHRGSLTHAANRPNVNSIGAISPGPVGVPQATSNVNWNDEMDIAEISRGLRIVFTAPRLKTGGEQVKVWEQALMQLLDAANKRIDRLTSRLMMDRVADHQPITLLALLREIMDYGSALSARIRVVQRELLQLLSNSCMPSLVVSSNMMTIEVTLTPRDPTQTSLRCALDIDAYDLLQRGSYARAAVDIRVQALQPGNETLERDIKAAISQAHKDTIYDLISSACTQSGNPLYN</sequence>
<dbReference type="OrthoDB" id="366453at2759"/>
<feature type="compositionally biased region" description="Polar residues" evidence="1">
    <location>
        <begin position="335"/>
        <end position="345"/>
    </location>
</feature>
<feature type="region of interest" description="Disordered" evidence="1">
    <location>
        <begin position="238"/>
        <end position="370"/>
    </location>
</feature>
<accession>A0A9W5TD52</accession>
<feature type="compositionally biased region" description="Acidic residues" evidence="1">
    <location>
        <begin position="1"/>
        <end position="11"/>
    </location>
</feature>
<feature type="compositionally biased region" description="Polar residues" evidence="1">
    <location>
        <begin position="266"/>
        <end position="280"/>
    </location>
</feature>
<feature type="region of interest" description="Disordered" evidence="1">
    <location>
        <begin position="1"/>
        <end position="34"/>
    </location>
</feature>
<feature type="region of interest" description="Disordered" evidence="1">
    <location>
        <begin position="117"/>
        <end position="226"/>
    </location>
</feature>
<evidence type="ECO:0000313" key="2">
    <source>
        <dbReference type="EMBL" id="GFE55340.1"/>
    </source>
</evidence>